<name>A0A0A9CC90_ARUDO</name>
<evidence type="ECO:0000313" key="1">
    <source>
        <dbReference type="EMBL" id="JAD71020.1"/>
    </source>
</evidence>
<organism evidence="1">
    <name type="scientific">Arundo donax</name>
    <name type="common">Giant reed</name>
    <name type="synonym">Donax arundinaceus</name>
    <dbReference type="NCBI Taxonomy" id="35708"/>
    <lineage>
        <taxon>Eukaryota</taxon>
        <taxon>Viridiplantae</taxon>
        <taxon>Streptophyta</taxon>
        <taxon>Embryophyta</taxon>
        <taxon>Tracheophyta</taxon>
        <taxon>Spermatophyta</taxon>
        <taxon>Magnoliopsida</taxon>
        <taxon>Liliopsida</taxon>
        <taxon>Poales</taxon>
        <taxon>Poaceae</taxon>
        <taxon>PACMAD clade</taxon>
        <taxon>Arundinoideae</taxon>
        <taxon>Arundineae</taxon>
        <taxon>Arundo</taxon>
    </lineage>
</organism>
<reference evidence="1" key="2">
    <citation type="journal article" date="2015" name="Data Brief">
        <title>Shoot transcriptome of the giant reed, Arundo donax.</title>
        <authorList>
            <person name="Barrero R.A."/>
            <person name="Guerrero F.D."/>
            <person name="Moolhuijzen P."/>
            <person name="Goolsby J.A."/>
            <person name="Tidwell J."/>
            <person name="Bellgard S.E."/>
            <person name="Bellgard M.I."/>
        </authorList>
    </citation>
    <scope>NUCLEOTIDE SEQUENCE</scope>
    <source>
        <tissue evidence="1">Shoot tissue taken approximately 20 cm above the soil surface</tissue>
    </source>
</reference>
<protein>
    <submittedName>
        <fullName evidence="1">GTP-binding protein, putative</fullName>
    </submittedName>
</protein>
<reference evidence="1" key="1">
    <citation type="submission" date="2014-09" db="EMBL/GenBank/DDBJ databases">
        <authorList>
            <person name="Magalhaes I.L.F."/>
            <person name="Oliveira U."/>
            <person name="Santos F.R."/>
            <person name="Vidigal T.H.D.A."/>
            <person name="Brescovit A.D."/>
            <person name="Santos A.J."/>
        </authorList>
    </citation>
    <scope>NUCLEOTIDE SEQUENCE</scope>
    <source>
        <tissue evidence="1">Shoot tissue taken approximately 20 cm above the soil surface</tissue>
    </source>
</reference>
<accession>A0A0A9CC90</accession>
<dbReference type="AlphaFoldDB" id="A0A0A9CC90"/>
<sequence length="22" mass="2555">MNNVIILEASHNLKYGIYFTDV</sequence>
<proteinExistence type="predicted"/>
<dbReference type="EMBL" id="GBRH01226875">
    <property type="protein sequence ID" value="JAD71020.1"/>
    <property type="molecule type" value="Transcribed_RNA"/>
</dbReference>